<feature type="domain" description="Immunoglobulin" evidence="7">
    <location>
        <begin position="21"/>
        <end position="121"/>
    </location>
</feature>
<dbReference type="GO" id="GO:0005886">
    <property type="term" value="C:plasma membrane"/>
    <property type="evidence" value="ECO:0007669"/>
    <property type="project" value="TreeGrafter"/>
</dbReference>
<reference evidence="9" key="1">
    <citation type="submission" date="2025-08" db="UniProtKB">
        <authorList>
            <consortium name="RefSeq"/>
        </authorList>
    </citation>
    <scope>IDENTIFICATION</scope>
</reference>
<comment type="subcellular location">
    <subcellularLocation>
        <location evidence="1">Membrane</location>
    </subcellularLocation>
</comment>
<name>A0A8M1K696_CLUHA</name>
<dbReference type="InterPro" id="IPR013106">
    <property type="entry name" value="Ig_V-set"/>
</dbReference>
<keyword evidence="3 5" id="KW-0472">Membrane</keyword>
<feature type="chain" id="PRO_5035421040" evidence="6">
    <location>
        <begin position="22"/>
        <end position="268"/>
    </location>
</feature>
<evidence type="ECO:0000256" key="6">
    <source>
        <dbReference type="SAM" id="SignalP"/>
    </source>
</evidence>
<feature type="signal peptide" evidence="6">
    <location>
        <begin position="1"/>
        <end position="21"/>
    </location>
</feature>
<feature type="transmembrane region" description="Helical" evidence="5">
    <location>
        <begin position="155"/>
        <end position="179"/>
    </location>
</feature>
<evidence type="ECO:0000256" key="4">
    <source>
        <dbReference type="SAM" id="MobiDB-lite"/>
    </source>
</evidence>
<proteinExistence type="predicted"/>
<evidence type="ECO:0000259" key="7">
    <source>
        <dbReference type="SMART" id="SM00409"/>
    </source>
</evidence>
<evidence type="ECO:0000256" key="5">
    <source>
        <dbReference type="SAM" id="Phobius"/>
    </source>
</evidence>
<evidence type="ECO:0000256" key="1">
    <source>
        <dbReference type="ARBA" id="ARBA00004370"/>
    </source>
</evidence>
<keyword evidence="2 5" id="KW-0812">Transmembrane</keyword>
<dbReference type="PANTHER" id="PTHR11860:SF87">
    <property type="entry name" value="CMRF35-LIKE MOLECULE 8"/>
    <property type="match status" value="1"/>
</dbReference>
<organism evidence="8 9">
    <name type="scientific">Clupea harengus</name>
    <name type="common">Atlantic herring</name>
    <dbReference type="NCBI Taxonomy" id="7950"/>
    <lineage>
        <taxon>Eukaryota</taxon>
        <taxon>Metazoa</taxon>
        <taxon>Chordata</taxon>
        <taxon>Craniata</taxon>
        <taxon>Vertebrata</taxon>
        <taxon>Euteleostomi</taxon>
        <taxon>Actinopterygii</taxon>
        <taxon>Neopterygii</taxon>
        <taxon>Teleostei</taxon>
        <taxon>Clupei</taxon>
        <taxon>Clupeiformes</taxon>
        <taxon>Clupeoidei</taxon>
        <taxon>Clupeidae</taxon>
        <taxon>Clupea</taxon>
    </lineage>
</organism>
<dbReference type="PANTHER" id="PTHR11860">
    <property type="entry name" value="POLYMERIC-IMMUNOGLOBULIN RECEPTOR"/>
    <property type="match status" value="1"/>
</dbReference>
<keyword evidence="8" id="KW-1185">Reference proteome</keyword>
<dbReference type="GeneID" id="122128747"/>
<dbReference type="RefSeq" id="XP_042559416.1">
    <property type="nucleotide sequence ID" value="XM_042703482.1"/>
</dbReference>
<gene>
    <name evidence="9" type="primary">LOC122128747</name>
</gene>
<evidence type="ECO:0000313" key="8">
    <source>
        <dbReference type="Proteomes" id="UP000515152"/>
    </source>
</evidence>
<protein>
    <submittedName>
        <fullName evidence="9">Uncharacterized protein LOC122128747</fullName>
    </submittedName>
</protein>
<dbReference type="InterPro" id="IPR050671">
    <property type="entry name" value="CD300_family_receptors"/>
</dbReference>
<keyword evidence="6" id="KW-0732">Signal</keyword>
<dbReference type="KEGG" id="char:122128747"/>
<dbReference type="AlphaFoldDB" id="A0A8M1K696"/>
<dbReference type="InterPro" id="IPR003599">
    <property type="entry name" value="Ig_sub"/>
</dbReference>
<dbReference type="SMART" id="SM00409">
    <property type="entry name" value="IG"/>
    <property type="match status" value="1"/>
</dbReference>
<evidence type="ECO:0000313" key="9">
    <source>
        <dbReference type="RefSeq" id="XP_042559416.1"/>
    </source>
</evidence>
<dbReference type="Proteomes" id="UP000515152">
    <property type="component" value="Chromosome 24"/>
</dbReference>
<feature type="region of interest" description="Disordered" evidence="4">
    <location>
        <begin position="223"/>
        <end position="245"/>
    </location>
</feature>
<evidence type="ECO:0000256" key="2">
    <source>
        <dbReference type="ARBA" id="ARBA00022692"/>
    </source>
</evidence>
<dbReference type="Pfam" id="PF07686">
    <property type="entry name" value="V-set"/>
    <property type="match status" value="1"/>
</dbReference>
<dbReference type="OrthoDB" id="8959642at2759"/>
<keyword evidence="5" id="KW-1133">Transmembrane helix</keyword>
<evidence type="ECO:0000256" key="3">
    <source>
        <dbReference type="ARBA" id="ARBA00023136"/>
    </source>
</evidence>
<dbReference type="GO" id="GO:0004888">
    <property type="term" value="F:transmembrane signaling receptor activity"/>
    <property type="evidence" value="ECO:0007669"/>
    <property type="project" value="TreeGrafter"/>
</dbReference>
<accession>A0A8M1K696</accession>
<sequence length="268" mass="29665">MLWNSIFFVIFSLVSVERCEAERTRKLVGKMAIFNCPYDTAYKDSPKYLKKRDHNVSITLIRSDGWMGWTTVGRYKLNDDKNSGKFDVHIFPLTLNDTGTYVCGVEAAEDRDGQETKLEVHEETEPTKARVAETTTFPPVTVVSIRSASPAPGDLVQISTGVAVVAAAVLVFTLILLYIQKTKRSDRPSEGPQLPLSLTMTSNEITIPQENIYAEDTTYSQLAGSDVTNPPVVSSQPMTRTGTTNQRLTNSQAPIYSLFTFPNSQAPT</sequence>